<dbReference type="KEGG" id="cge:118239116"/>
<feature type="compositionally biased region" description="Low complexity" evidence="1">
    <location>
        <begin position="38"/>
        <end position="51"/>
    </location>
</feature>
<proteinExistence type="predicted"/>
<feature type="region of interest" description="Disordered" evidence="1">
    <location>
        <begin position="188"/>
        <end position="224"/>
    </location>
</feature>
<protein>
    <submittedName>
        <fullName evidence="3">Translation initiation factor IF-2-like</fullName>
    </submittedName>
</protein>
<feature type="compositionally biased region" description="Basic and acidic residues" evidence="1">
    <location>
        <begin position="18"/>
        <end position="31"/>
    </location>
</feature>
<dbReference type="RefSeq" id="XP_035303000.1">
    <property type="nucleotide sequence ID" value="XM_035447109.1"/>
</dbReference>
<evidence type="ECO:0000313" key="3">
    <source>
        <dbReference type="RefSeq" id="XP_035303000.1"/>
    </source>
</evidence>
<feature type="compositionally biased region" description="Basic and acidic residues" evidence="1">
    <location>
        <begin position="189"/>
        <end position="202"/>
    </location>
</feature>
<dbReference type="GeneID" id="118239116"/>
<reference evidence="2" key="1">
    <citation type="journal article" date="2018" name="Biotechnol. Bioeng.">
        <title>A reference genome of the Chinese hamster based on a hybrid assembly strategy.</title>
        <authorList>
            <person name="Rupp O."/>
            <person name="MacDonald M.L."/>
            <person name="Li S."/>
            <person name="Dhiman H."/>
            <person name="Polson S."/>
            <person name="Griep S."/>
            <person name="Heffner K."/>
            <person name="Hernandez I."/>
            <person name="Brinkrolf K."/>
            <person name="Jadhav V."/>
            <person name="Samoudi M."/>
            <person name="Hao H."/>
            <person name="Kingham B."/>
            <person name="Goesmann A."/>
            <person name="Betenbaugh M.J."/>
            <person name="Lewis N.E."/>
            <person name="Borth N."/>
            <person name="Lee K.H."/>
        </authorList>
    </citation>
    <scope>NUCLEOTIDE SEQUENCE [LARGE SCALE GENOMIC DNA]</scope>
    <source>
        <strain evidence="2">17A/GY</strain>
    </source>
</reference>
<gene>
    <name evidence="3" type="primary">LOC118239116</name>
</gene>
<sequence length="224" mass="23750">MNWPRWKLGGGGGRGKGGGREGPGRGREGQGRRGGQRRGAAADPRRGGFPLEEGKGGGGTPLSPPLPRRSQERRGTRTREGASRTAPEWVPALGARSFAAAAAASSSSSALTVDSSSAQLHFPGCNTSVTPLFQDLANAPSTFMLDCEPPMCRSGGINTRRRACARACFSPCALRDTGRATVQSRLVRVSKEPAHSEGERQGHGPSIRARRKHVCHGRPRVRRP</sequence>
<reference evidence="3" key="3">
    <citation type="submission" date="2025-08" db="UniProtKB">
        <authorList>
            <consortium name="RefSeq"/>
        </authorList>
    </citation>
    <scope>IDENTIFICATION</scope>
    <source>
        <strain evidence="3">17A/GY</strain>
        <tissue evidence="3">Liver</tissue>
    </source>
</reference>
<feature type="compositionally biased region" description="Basic and acidic residues" evidence="1">
    <location>
        <begin position="69"/>
        <end position="82"/>
    </location>
</feature>
<name>A0A9J7KB31_CRIGR</name>
<reference evidence="2" key="2">
    <citation type="journal article" date="2020" name="Biotechnol. Bioeng.">
        <title>Chromosome-scale scaffolds for the Chinese hamster reference genome assembly to facilitate the study of the CHO epigenome.</title>
        <authorList>
            <person name="Hilliard W."/>
            <person name="MacDonald M."/>
            <person name="Lee K.H."/>
        </authorList>
    </citation>
    <scope>NUCLEOTIDE SEQUENCE [LARGE SCALE GENOMIC DNA]</scope>
    <source>
        <strain evidence="2">17A/GY</strain>
    </source>
</reference>
<evidence type="ECO:0000256" key="1">
    <source>
        <dbReference type="SAM" id="MobiDB-lite"/>
    </source>
</evidence>
<keyword evidence="2" id="KW-1185">Reference proteome</keyword>
<organism evidence="2 3">
    <name type="scientific">Cricetulus griseus</name>
    <name type="common">Chinese hamster</name>
    <name type="synonym">Cricetulus barabensis griseus</name>
    <dbReference type="NCBI Taxonomy" id="10029"/>
    <lineage>
        <taxon>Eukaryota</taxon>
        <taxon>Metazoa</taxon>
        <taxon>Chordata</taxon>
        <taxon>Craniata</taxon>
        <taxon>Vertebrata</taxon>
        <taxon>Euteleostomi</taxon>
        <taxon>Mammalia</taxon>
        <taxon>Eutheria</taxon>
        <taxon>Euarchontoglires</taxon>
        <taxon>Glires</taxon>
        <taxon>Rodentia</taxon>
        <taxon>Myomorpha</taxon>
        <taxon>Muroidea</taxon>
        <taxon>Cricetidae</taxon>
        <taxon>Cricetinae</taxon>
        <taxon>Cricetulus</taxon>
    </lineage>
</organism>
<accession>A0A9J7KB31</accession>
<dbReference type="AlphaFoldDB" id="A0A9J7KB31"/>
<dbReference type="Proteomes" id="UP001108280">
    <property type="component" value="Chromosome 6"/>
</dbReference>
<evidence type="ECO:0000313" key="2">
    <source>
        <dbReference type="Proteomes" id="UP001108280"/>
    </source>
</evidence>
<feature type="region of interest" description="Disordered" evidence="1">
    <location>
        <begin position="1"/>
        <end position="88"/>
    </location>
</feature>
<feature type="compositionally biased region" description="Basic residues" evidence="1">
    <location>
        <begin position="208"/>
        <end position="224"/>
    </location>
</feature>